<name>A0A6B8WA55_9CORY</name>
<feature type="chain" id="PRO_5039060710" description="Beta-lactamase" evidence="1">
    <location>
        <begin position="30"/>
        <end position="282"/>
    </location>
</feature>
<dbReference type="RefSeq" id="WP_156231567.1">
    <property type="nucleotide sequence ID" value="NZ_CP046455.1"/>
</dbReference>
<keyword evidence="1" id="KW-0732">Signal</keyword>
<proteinExistence type="predicted"/>
<dbReference type="SUPFAM" id="SSF56601">
    <property type="entry name" value="beta-lactamase/transpeptidase-like"/>
    <property type="match status" value="1"/>
</dbReference>
<accession>A0A6B8WA55</accession>
<dbReference type="EMBL" id="CP046455">
    <property type="protein sequence ID" value="QGU08155.1"/>
    <property type="molecule type" value="Genomic_DNA"/>
</dbReference>
<organism evidence="2 3">
    <name type="scientific">Corynebacterium occultum</name>
    <dbReference type="NCBI Taxonomy" id="2675219"/>
    <lineage>
        <taxon>Bacteria</taxon>
        <taxon>Bacillati</taxon>
        <taxon>Actinomycetota</taxon>
        <taxon>Actinomycetes</taxon>
        <taxon>Mycobacteriales</taxon>
        <taxon>Corynebacteriaceae</taxon>
        <taxon>Corynebacterium</taxon>
    </lineage>
</organism>
<keyword evidence="3" id="KW-1185">Reference proteome</keyword>
<dbReference type="AlphaFoldDB" id="A0A6B8WA55"/>
<dbReference type="KEGG" id="cok:COCCU_11220"/>
<evidence type="ECO:0008006" key="4">
    <source>
        <dbReference type="Google" id="ProtNLM"/>
    </source>
</evidence>
<evidence type="ECO:0000256" key="1">
    <source>
        <dbReference type="SAM" id="SignalP"/>
    </source>
</evidence>
<feature type="signal peptide" evidence="1">
    <location>
        <begin position="1"/>
        <end position="29"/>
    </location>
</feature>
<dbReference type="Gene3D" id="3.40.710.10">
    <property type="entry name" value="DD-peptidase/beta-lactamase superfamily"/>
    <property type="match status" value="1"/>
</dbReference>
<evidence type="ECO:0000313" key="3">
    <source>
        <dbReference type="Proteomes" id="UP000424462"/>
    </source>
</evidence>
<reference evidence="2 3" key="1">
    <citation type="submission" date="2019-11" db="EMBL/GenBank/DDBJ databases">
        <title>Complete genome sequence of Corynebacterium kalinowskii 1959, a novel Corynebacterium species isolated from soil of a small paddock in Vilsendorf, Germany.</title>
        <authorList>
            <person name="Schaffert L."/>
            <person name="Ruwe M."/>
            <person name="Milse J."/>
            <person name="Hanuschka K."/>
            <person name="Ortseifen V."/>
            <person name="Droste J."/>
            <person name="Brandt D."/>
            <person name="Schlueter L."/>
            <person name="Kutter Y."/>
            <person name="Vinke S."/>
            <person name="Viehoefer P."/>
            <person name="Jacob L."/>
            <person name="Luebke N.-C."/>
            <person name="Schulte-Berndt E."/>
            <person name="Hain C."/>
            <person name="Linder M."/>
            <person name="Schmidt P."/>
            <person name="Wollenschlaeger L."/>
            <person name="Luttermann T."/>
            <person name="Thieme E."/>
            <person name="Hassa J."/>
            <person name="Haak M."/>
            <person name="Wittchen M."/>
            <person name="Mentz A."/>
            <person name="Persicke M."/>
            <person name="Busche T."/>
            <person name="Ruckert C."/>
        </authorList>
    </citation>
    <scope>NUCLEOTIDE SEQUENCE [LARGE SCALE GENOMIC DNA]</scope>
    <source>
        <strain evidence="2 3">2039</strain>
    </source>
</reference>
<sequence length="282" mass="29929" precursor="true">MRSRFSRGLVALSAVLATTVAGCSASAPAADPEPLSREVIESIKAEPVTYQLDEIATRVAAELDAEVGIAIHDAEGVQQAGTLLSGESWSTVKVPLSLAAIRQNEEALPLMQAAIEESDNDAATLLWESLGDAHRAREQVEAVLRETGDEITVVDGDHWEENSRGYGDTEWLPAAQAKFATQLRCLEGSEPLLESMGNITEEQRYGMGQVAGTHFKGGWGPDAVTGDYLVRQFGLLPVSDGEVGVALLVKPADGTYETGQLALTRLAEALSQALTEAAPVNC</sequence>
<dbReference type="InterPro" id="IPR012338">
    <property type="entry name" value="Beta-lactam/transpept-like"/>
</dbReference>
<protein>
    <recommendedName>
        <fullName evidence="4">Beta-lactamase</fullName>
    </recommendedName>
</protein>
<gene>
    <name evidence="2" type="ORF">COCCU_11220</name>
</gene>
<evidence type="ECO:0000313" key="2">
    <source>
        <dbReference type="EMBL" id="QGU08155.1"/>
    </source>
</evidence>
<dbReference type="Proteomes" id="UP000424462">
    <property type="component" value="Chromosome"/>
</dbReference>
<dbReference type="PROSITE" id="PS51257">
    <property type="entry name" value="PROKAR_LIPOPROTEIN"/>
    <property type="match status" value="1"/>
</dbReference>